<evidence type="ECO:0008006" key="3">
    <source>
        <dbReference type="Google" id="ProtNLM"/>
    </source>
</evidence>
<dbReference type="GO" id="GO:0006285">
    <property type="term" value="P:base-excision repair, AP site formation"/>
    <property type="evidence" value="ECO:0007669"/>
    <property type="project" value="TreeGrafter"/>
</dbReference>
<reference evidence="1 2" key="1">
    <citation type="journal article" date="2020" name="Nat. Commun.">
        <title>Genome of Tripterygium wilfordii and identification of cytochrome P450 involved in triptolide biosynthesis.</title>
        <authorList>
            <person name="Tu L."/>
            <person name="Su P."/>
            <person name="Zhang Z."/>
            <person name="Gao L."/>
            <person name="Wang J."/>
            <person name="Hu T."/>
            <person name="Zhou J."/>
            <person name="Zhang Y."/>
            <person name="Zhao Y."/>
            <person name="Liu Y."/>
            <person name="Song Y."/>
            <person name="Tong Y."/>
            <person name="Lu Y."/>
            <person name="Yang J."/>
            <person name="Xu C."/>
            <person name="Jia M."/>
            <person name="Peters R.J."/>
            <person name="Huang L."/>
            <person name="Gao W."/>
        </authorList>
    </citation>
    <scope>NUCLEOTIDE SEQUENCE [LARGE SCALE GENOMIC DNA]</scope>
    <source>
        <strain evidence="2">cv. XIE 37</strain>
        <tissue evidence="1">Leaf</tissue>
    </source>
</reference>
<dbReference type="InterPro" id="IPR052054">
    <property type="entry name" value="Oxidative_DNA_repair_enzyme"/>
</dbReference>
<dbReference type="GO" id="GO:0034039">
    <property type="term" value="F:8-oxo-7,8-dihydroguanine DNA N-glycosylase activity"/>
    <property type="evidence" value="ECO:0007669"/>
    <property type="project" value="TreeGrafter"/>
</dbReference>
<dbReference type="SUPFAM" id="SSF48150">
    <property type="entry name" value="DNA-glycosylase"/>
    <property type="match status" value="1"/>
</dbReference>
<comment type="caution">
    <text evidence="1">The sequence shown here is derived from an EMBL/GenBank/DDBJ whole genome shotgun (WGS) entry which is preliminary data.</text>
</comment>
<accession>A0A7J7DY81</accession>
<dbReference type="AlphaFoldDB" id="A0A7J7DY81"/>
<name>A0A7J7DY81_TRIWF</name>
<dbReference type="Gene3D" id="1.10.340.30">
    <property type="entry name" value="Hypothetical protein, domain 2"/>
    <property type="match status" value="1"/>
</dbReference>
<gene>
    <name evidence="1" type="ORF">HS088_TW02G00300</name>
</gene>
<protein>
    <recommendedName>
        <fullName evidence="3">DNA glycosylase</fullName>
    </recommendedName>
</protein>
<dbReference type="PANTHER" id="PTHR10242:SF7">
    <property type="entry name" value="HHH-GPD DOMAIN-CONTAINING PROTEIN"/>
    <property type="match status" value="1"/>
</dbReference>
<proteinExistence type="predicted"/>
<dbReference type="PANTHER" id="PTHR10242">
    <property type="entry name" value="8-OXOGUANINE DNA GLYCOSYLASE"/>
    <property type="match status" value="1"/>
</dbReference>
<organism evidence="1 2">
    <name type="scientific">Tripterygium wilfordii</name>
    <name type="common">Thunder God vine</name>
    <dbReference type="NCBI Taxonomy" id="458696"/>
    <lineage>
        <taxon>Eukaryota</taxon>
        <taxon>Viridiplantae</taxon>
        <taxon>Streptophyta</taxon>
        <taxon>Embryophyta</taxon>
        <taxon>Tracheophyta</taxon>
        <taxon>Spermatophyta</taxon>
        <taxon>Magnoliopsida</taxon>
        <taxon>eudicotyledons</taxon>
        <taxon>Gunneridae</taxon>
        <taxon>Pentapetalae</taxon>
        <taxon>rosids</taxon>
        <taxon>fabids</taxon>
        <taxon>Celastrales</taxon>
        <taxon>Celastraceae</taxon>
        <taxon>Tripterygium</taxon>
    </lineage>
</organism>
<keyword evidence="2" id="KW-1185">Reference proteome</keyword>
<dbReference type="EMBL" id="JAAARO010000002">
    <property type="protein sequence ID" value="KAF5751287.1"/>
    <property type="molecule type" value="Genomic_DNA"/>
</dbReference>
<dbReference type="InParanoid" id="A0A7J7DY81"/>
<dbReference type="InterPro" id="IPR011257">
    <property type="entry name" value="DNA_glycosylase"/>
</dbReference>
<evidence type="ECO:0000313" key="1">
    <source>
        <dbReference type="EMBL" id="KAF5751287.1"/>
    </source>
</evidence>
<evidence type="ECO:0000313" key="2">
    <source>
        <dbReference type="Proteomes" id="UP000593562"/>
    </source>
</evidence>
<dbReference type="GO" id="GO:0005634">
    <property type="term" value="C:nucleus"/>
    <property type="evidence" value="ECO:0007669"/>
    <property type="project" value="TreeGrafter"/>
</dbReference>
<dbReference type="Proteomes" id="UP000593562">
    <property type="component" value="Unassembled WGS sequence"/>
</dbReference>
<sequence>MAAVSLKSIACFIMKQVCRMLRISEKDEKDVREFQTLHVEAKDKGFGRIFRSPSLFEDAVKSILLCNCTWKRSLEMAKALCELQQKVIDLKPIGKRARYLRNQAENVSGKKVKGQVTGDFPSAKELASLDEDFLKQHCKVGYRSKSIIQLAKEYKKGTSMLNEVEEVLDSTNSYKKIHRKLLKIKGFGRFASATVMMCIGCYEYVTIDSETIRLLHKIHAMENCTEATVKEDVKRIYEKYEPFQSLAYWFELLCDYEDEVGKLSELPHSSYHSVSGRLFHSGALKQELRSS</sequence>